<dbReference type="Proteomes" id="UP000836597">
    <property type="component" value="Chromosome"/>
</dbReference>
<dbReference type="Gene3D" id="3.30.465.10">
    <property type="match status" value="1"/>
</dbReference>
<gene>
    <name evidence="5" type="ORF">DEACI_1595</name>
    <name evidence="6" type="ORF">DEACI_3384</name>
</gene>
<keyword evidence="3 5" id="KW-0560">Oxidoreductase</keyword>
<dbReference type="PANTHER" id="PTHR42659:SF2">
    <property type="entry name" value="XANTHINE DEHYDROGENASE SUBUNIT C-RELATED"/>
    <property type="match status" value="1"/>
</dbReference>
<keyword evidence="7" id="KW-1185">Reference proteome</keyword>
<dbReference type="EMBL" id="CDGJ01000104">
    <property type="protein sequence ID" value="CEJ08902.1"/>
    <property type="molecule type" value="Genomic_DNA"/>
</dbReference>
<dbReference type="EMBL" id="LR746496">
    <property type="protein sequence ID" value="CAA7600942.1"/>
    <property type="molecule type" value="Genomic_DNA"/>
</dbReference>
<dbReference type="Pfam" id="PF03450">
    <property type="entry name" value="CO_deh_flav_C"/>
    <property type="match status" value="1"/>
</dbReference>
<keyword evidence="1" id="KW-0285">Flavoprotein</keyword>
<dbReference type="Gene3D" id="3.30.390.50">
    <property type="entry name" value="CO dehydrogenase flavoprotein, C-terminal domain"/>
    <property type="match status" value="1"/>
</dbReference>
<dbReference type="Gene3D" id="3.30.43.10">
    <property type="entry name" value="Uridine Diphospho-n-acetylenolpyruvylglucosamine Reductase, domain 2"/>
    <property type="match status" value="1"/>
</dbReference>
<dbReference type="PROSITE" id="PS51387">
    <property type="entry name" value="FAD_PCMH"/>
    <property type="match status" value="1"/>
</dbReference>
<evidence type="ECO:0000256" key="2">
    <source>
        <dbReference type="ARBA" id="ARBA00022827"/>
    </source>
</evidence>
<evidence type="ECO:0000313" key="7">
    <source>
        <dbReference type="Proteomes" id="UP001071230"/>
    </source>
</evidence>
<dbReference type="AlphaFoldDB" id="A0A8S0WFD6"/>
<dbReference type="GO" id="GO:0016491">
    <property type="term" value="F:oxidoreductase activity"/>
    <property type="evidence" value="ECO:0007669"/>
    <property type="project" value="UniProtKB-KW"/>
</dbReference>
<evidence type="ECO:0000313" key="6">
    <source>
        <dbReference type="EMBL" id="CEJ08902.1"/>
    </source>
</evidence>
<dbReference type="Pfam" id="PF00941">
    <property type="entry name" value="FAD_binding_5"/>
    <property type="match status" value="1"/>
</dbReference>
<dbReference type="KEGG" id="aacx:DEACI_1595"/>
<dbReference type="SUPFAM" id="SSF56176">
    <property type="entry name" value="FAD-binding/transporter-associated domain-like"/>
    <property type="match status" value="1"/>
</dbReference>
<dbReference type="RefSeq" id="WP_240984526.1">
    <property type="nucleotide sequence ID" value="NZ_CDGJ01000104.1"/>
</dbReference>
<dbReference type="InterPro" id="IPR051312">
    <property type="entry name" value="Diverse_Substr_Oxidored"/>
</dbReference>
<dbReference type="GO" id="GO:0071949">
    <property type="term" value="F:FAD binding"/>
    <property type="evidence" value="ECO:0007669"/>
    <property type="project" value="InterPro"/>
</dbReference>
<evidence type="ECO:0000256" key="3">
    <source>
        <dbReference type="ARBA" id="ARBA00023002"/>
    </source>
</evidence>
<keyword evidence="2" id="KW-0274">FAD</keyword>
<organism evidence="5">
    <name type="scientific">Acididesulfobacillus acetoxydans</name>
    <dbReference type="NCBI Taxonomy" id="1561005"/>
    <lineage>
        <taxon>Bacteria</taxon>
        <taxon>Bacillati</taxon>
        <taxon>Bacillota</taxon>
        <taxon>Clostridia</taxon>
        <taxon>Eubacteriales</taxon>
        <taxon>Peptococcaceae</taxon>
        <taxon>Acididesulfobacillus</taxon>
    </lineage>
</organism>
<proteinExistence type="predicted"/>
<dbReference type="InterPro" id="IPR016167">
    <property type="entry name" value="FAD-bd_PCMH_sub1"/>
</dbReference>
<protein>
    <submittedName>
        <fullName evidence="5">CO dehydrogenase flavoprotein C-terminal domain</fullName>
        <ecNumber evidence="5">1.-.-.-</ecNumber>
        <ecNumber evidence="5">1.1.-.-</ecNumber>
    </submittedName>
    <submittedName>
        <fullName evidence="6">Xanthine dehydrogenase FAD-binding subunit</fullName>
    </submittedName>
</protein>
<name>A0A8S0WFD6_9FIRM</name>
<dbReference type="InterPro" id="IPR016166">
    <property type="entry name" value="FAD-bd_PCMH"/>
</dbReference>
<dbReference type="SUPFAM" id="SSF55447">
    <property type="entry name" value="CO dehydrogenase flavoprotein C-terminal domain-like"/>
    <property type="match status" value="1"/>
</dbReference>
<evidence type="ECO:0000313" key="5">
    <source>
        <dbReference type="EMBL" id="CAA7600942.1"/>
    </source>
</evidence>
<dbReference type="InterPro" id="IPR016169">
    <property type="entry name" value="FAD-bd_PCMH_sub2"/>
</dbReference>
<evidence type="ECO:0000256" key="1">
    <source>
        <dbReference type="ARBA" id="ARBA00022630"/>
    </source>
</evidence>
<sequence length="285" mass="30958">MDSDFLYIKPPSLSDLLNHLESWGEKSKVLAGGTDLLVLLRRHDLSPSYVVDIKGIEELQRLEEVEGGDIFLGAGLTVNEAAHSGLVQKRYKALADAANKLASYQLRNRATVVGNICNASPGADLAGPLLVFDAKVQIVSTQGKREVLLQDFFTGVKKTILRPQELLYGLTLPAVTAGERSIYLKLARIKGHDLGIVGVAGRLDSRKKFHLAMSSVAPTPLRLTRLEALLNGSSRSAELPDQAAEAVQEEIRPISDVRASAAYRQHMAGVLVKRVVQYLVQEGGE</sequence>
<reference evidence="6" key="1">
    <citation type="submission" date="2014-11" db="EMBL/GenBank/DDBJ databases">
        <authorList>
            <person name="Hornung B.V."/>
        </authorList>
    </citation>
    <scope>NUCLEOTIDE SEQUENCE</scope>
    <source>
        <strain evidence="6">INE</strain>
    </source>
</reference>
<dbReference type="InterPro" id="IPR002346">
    <property type="entry name" value="Mopterin_DH_FAD-bd"/>
</dbReference>
<feature type="domain" description="FAD-binding PCMH-type" evidence="4">
    <location>
        <begin position="1"/>
        <end position="177"/>
    </location>
</feature>
<dbReference type="InterPro" id="IPR036683">
    <property type="entry name" value="CO_DH_flav_C_dom_sf"/>
</dbReference>
<dbReference type="EC" id="1.-.-.-" evidence="5"/>
<dbReference type="EC" id="1.1.-.-" evidence="5"/>
<reference evidence="5" key="2">
    <citation type="submission" date="2020-01" db="EMBL/GenBank/DDBJ databases">
        <authorList>
            <person name="Hornung B."/>
        </authorList>
    </citation>
    <scope>NUCLEOTIDE SEQUENCE</scope>
    <source>
        <strain evidence="5">PacBioINE</strain>
    </source>
</reference>
<dbReference type="InterPro" id="IPR005107">
    <property type="entry name" value="CO_DH_flav_C"/>
</dbReference>
<dbReference type="SMART" id="SM01092">
    <property type="entry name" value="CO_deh_flav_C"/>
    <property type="match status" value="1"/>
</dbReference>
<accession>A0A8S0WFD6</accession>
<dbReference type="PANTHER" id="PTHR42659">
    <property type="entry name" value="XANTHINE DEHYDROGENASE SUBUNIT C-RELATED"/>
    <property type="match status" value="1"/>
</dbReference>
<dbReference type="Proteomes" id="UP001071230">
    <property type="component" value="Unassembled WGS sequence"/>
</dbReference>
<dbReference type="InterPro" id="IPR036318">
    <property type="entry name" value="FAD-bd_PCMH-like_sf"/>
</dbReference>
<evidence type="ECO:0000259" key="4">
    <source>
        <dbReference type="PROSITE" id="PS51387"/>
    </source>
</evidence>